<keyword evidence="3" id="KW-1133">Transmembrane helix</keyword>
<dbReference type="InterPro" id="IPR011993">
    <property type="entry name" value="PH-like_dom_sf"/>
</dbReference>
<comment type="caution">
    <text evidence="8">The sequence shown here is derived from an EMBL/GenBank/DDBJ whole genome shotgun (WGS) entry which is preliminary data.</text>
</comment>
<evidence type="ECO:0000256" key="2">
    <source>
        <dbReference type="ARBA" id="ARBA00022692"/>
    </source>
</evidence>
<feature type="domain" description="C2" evidence="6">
    <location>
        <begin position="519"/>
        <end position="638"/>
    </location>
</feature>
<dbReference type="InterPro" id="IPR031968">
    <property type="entry name" value="VASt"/>
</dbReference>
<evidence type="ECO:0000256" key="5">
    <source>
        <dbReference type="SAM" id="MobiDB-lite"/>
    </source>
</evidence>
<feature type="domain" description="VASt" evidence="7">
    <location>
        <begin position="253"/>
        <end position="425"/>
    </location>
</feature>
<dbReference type="AlphaFoldDB" id="A0AAD8JMI8"/>
<dbReference type="SUPFAM" id="SSF49562">
    <property type="entry name" value="C2 domain (Calcium/lipid-binding domain, CaLB)"/>
    <property type="match status" value="2"/>
</dbReference>
<keyword evidence="2" id="KW-0812">Transmembrane</keyword>
<evidence type="ECO:0000259" key="7">
    <source>
        <dbReference type="PROSITE" id="PS51778"/>
    </source>
</evidence>
<evidence type="ECO:0000256" key="3">
    <source>
        <dbReference type="ARBA" id="ARBA00022989"/>
    </source>
</evidence>
<gene>
    <name evidence="8" type="ORF">QVD17_38828</name>
</gene>
<evidence type="ECO:0000313" key="8">
    <source>
        <dbReference type="EMBL" id="KAK1407214.1"/>
    </source>
</evidence>
<dbReference type="Gene3D" id="2.30.29.30">
    <property type="entry name" value="Pleckstrin-homology domain (PH domain)/Phosphotyrosine-binding domain (PTB)"/>
    <property type="match status" value="1"/>
</dbReference>
<sequence>MKLYVYVLEGKDWKVEQSFVQLKVGNFKSRIRVLNNNNNNPIWNEEFVFEVHSLDDDELVVSVYHHDHDDVQDEDDDDEKSGLLKDGCRDLVGRVRIPLWSVAAEENHNLQPTWFSVETHKPNKLMNKEYCKILLALSLHGRNQDVPDGNQLFLTPSITDHYNDKCYSKQIPSHDANTPKSPRKMIKSITRRFGKLFNKHNDASVIDDSSDLPTTSSDNGESTEEPPIITTFEDSMETMDSITDQKEMPENLQGGVLIDETYVVPPKDLNHLLFAPNSQFMKELETIQGTTDVHESPWTWKSSQMSSLSRIVTYTKAASKLVKASKVTEEQTYIKANGEEFAVLVKVDTPDVPYGGTFCIKLLYKIFHGPEVGGDETSRIVVSWGIDFHQSTMMKSMIEHGAKQGMKESFDQFTELLGQTFKPVNQMHVLDKSQTLATLENEHESDWDLATSYFCNFTVVSALFLILYTIVHILLCEPTQVQGLEFSGLELPDSFGEFVTCGIILFNLERVYIMISHFVEARLHRGNDHGVKAQGEGWVLTVAIIEGTNLAPLDSSGFSDPYVVLTCNGKTKTSSVKLQTLDPHWNEILEFDAAEEPPSLLDIEVFDFDGPFGQAASLGHSEIRFLRHTSEELADMWVPLKGRLAQSLQSKLHLRIFLDNNNGVETIKEYLTKVEKEAGKKLNVKSPHRNSTFQKLFSLPHEEFLVGDFSCSLKRKLPLQGRLYVSSRIVGFYANLFGHKTKFSFLWEDVEDIQVLPPTLASVGSPILVMVLLKGRGVDARHGAKSQDEEGRLRFYFHSFVSFSSASRTIIALWRTRSSSPDQKTDAFEDKTVTHQDQQEQDKFSREDVTSHLIVEDAKMSKIYSEELPINLESVMEIFEGGDLEQKVMGKLCRLNYNTTHWEPVVGRSNMLERRLSWKFNRRVSSFGGDVSCTQQKLPVTGRKGWTVNESLSLHDVPFGDHFYVQVKYEIVDSRPGWSACDVFVGVVWLKSCKFEQRITRNVVVKFGDWVREMFELVEREALLAVDGLG</sequence>
<dbReference type="PROSITE" id="PS51778">
    <property type="entry name" value="VAST"/>
    <property type="match status" value="2"/>
</dbReference>
<dbReference type="Pfam" id="PF16016">
    <property type="entry name" value="VASt"/>
    <property type="match status" value="2"/>
</dbReference>
<dbReference type="InterPro" id="IPR044511">
    <property type="entry name" value="At1g03370/At5g50170-like"/>
</dbReference>
<dbReference type="SMART" id="SM00568">
    <property type="entry name" value="GRAM"/>
    <property type="match status" value="1"/>
</dbReference>
<dbReference type="PANTHER" id="PTHR46296:SF7">
    <property type="entry name" value="C2 DOMAIN-CONTAINING PROTEIN"/>
    <property type="match status" value="1"/>
</dbReference>
<dbReference type="GO" id="GO:0016020">
    <property type="term" value="C:membrane"/>
    <property type="evidence" value="ECO:0007669"/>
    <property type="project" value="UniProtKB-SubCell"/>
</dbReference>
<dbReference type="EMBL" id="JAUHHV010000011">
    <property type="protein sequence ID" value="KAK1407214.1"/>
    <property type="molecule type" value="Genomic_DNA"/>
</dbReference>
<dbReference type="InterPro" id="IPR004182">
    <property type="entry name" value="GRAM"/>
</dbReference>
<evidence type="ECO:0000259" key="6">
    <source>
        <dbReference type="PROSITE" id="PS50004"/>
    </source>
</evidence>
<keyword evidence="4" id="KW-0472">Membrane</keyword>
<keyword evidence="9" id="KW-1185">Reference proteome</keyword>
<comment type="subcellular location">
    <subcellularLocation>
        <location evidence="1">Membrane</location>
        <topology evidence="1">Single-pass membrane protein</topology>
    </subcellularLocation>
</comment>
<feature type="domain" description="C2" evidence="6">
    <location>
        <begin position="1"/>
        <end position="115"/>
    </location>
</feature>
<feature type="region of interest" description="Disordered" evidence="5">
    <location>
        <begin position="204"/>
        <end position="232"/>
    </location>
</feature>
<proteinExistence type="predicted"/>
<dbReference type="Proteomes" id="UP001229421">
    <property type="component" value="Unassembled WGS sequence"/>
</dbReference>
<dbReference type="SMART" id="SM00239">
    <property type="entry name" value="C2"/>
    <property type="match status" value="2"/>
</dbReference>
<dbReference type="InterPro" id="IPR035892">
    <property type="entry name" value="C2_domain_sf"/>
</dbReference>
<dbReference type="Pfam" id="PF02893">
    <property type="entry name" value="GRAM"/>
    <property type="match status" value="1"/>
</dbReference>
<evidence type="ECO:0000256" key="1">
    <source>
        <dbReference type="ARBA" id="ARBA00004167"/>
    </source>
</evidence>
<accession>A0AAD8JMI8</accession>
<reference evidence="8" key="1">
    <citation type="journal article" date="2023" name="bioRxiv">
        <title>Improved chromosome-level genome assembly for marigold (Tagetes erecta).</title>
        <authorList>
            <person name="Jiang F."/>
            <person name="Yuan L."/>
            <person name="Wang S."/>
            <person name="Wang H."/>
            <person name="Xu D."/>
            <person name="Wang A."/>
            <person name="Fan W."/>
        </authorList>
    </citation>
    <scope>NUCLEOTIDE SEQUENCE</scope>
    <source>
        <strain evidence="8">WSJ</strain>
        <tissue evidence="8">Leaf</tissue>
    </source>
</reference>
<dbReference type="PANTHER" id="PTHR46296">
    <property type="entry name" value="BNAA05G37250D PROTEIN"/>
    <property type="match status" value="1"/>
</dbReference>
<evidence type="ECO:0000256" key="4">
    <source>
        <dbReference type="ARBA" id="ARBA00023136"/>
    </source>
</evidence>
<dbReference type="Gene3D" id="2.60.40.150">
    <property type="entry name" value="C2 domain"/>
    <property type="match status" value="2"/>
</dbReference>
<dbReference type="CDD" id="cd00030">
    <property type="entry name" value="C2"/>
    <property type="match status" value="1"/>
</dbReference>
<organism evidence="8 9">
    <name type="scientific">Tagetes erecta</name>
    <name type="common">African marigold</name>
    <dbReference type="NCBI Taxonomy" id="13708"/>
    <lineage>
        <taxon>Eukaryota</taxon>
        <taxon>Viridiplantae</taxon>
        <taxon>Streptophyta</taxon>
        <taxon>Embryophyta</taxon>
        <taxon>Tracheophyta</taxon>
        <taxon>Spermatophyta</taxon>
        <taxon>Magnoliopsida</taxon>
        <taxon>eudicotyledons</taxon>
        <taxon>Gunneridae</taxon>
        <taxon>Pentapetalae</taxon>
        <taxon>asterids</taxon>
        <taxon>campanulids</taxon>
        <taxon>Asterales</taxon>
        <taxon>Asteraceae</taxon>
        <taxon>Asteroideae</taxon>
        <taxon>Heliantheae alliance</taxon>
        <taxon>Tageteae</taxon>
        <taxon>Tagetes</taxon>
    </lineage>
</organism>
<evidence type="ECO:0008006" key="10">
    <source>
        <dbReference type="Google" id="ProtNLM"/>
    </source>
</evidence>
<dbReference type="InterPro" id="IPR000008">
    <property type="entry name" value="C2_dom"/>
</dbReference>
<dbReference type="PROSITE" id="PS50004">
    <property type="entry name" value="C2"/>
    <property type="match status" value="2"/>
</dbReference>
<name>A0AAD8JMI8_TARER</name>
<protein>
    <recommendedName>
        <fullName evidence="10">C2 and GRAM domain-containing protein</fullName>
    </recommendedName>
</protein>
<feature type="domain" description="VASt" evidence="7">
    <location>
        <begin position="859"/>
        <end position="1022"/>
    </location>
</feature>
<evidence type="ECO:0000313" key="9">
    <source>
        <dbReference type="Proteomes" id="UP001229421"/>
    </source>
</evidence>
<dbReference type="Pfam" id="PF00168">
    <property type="entry name" value="C2"/>
    <property type="match status" value="2"/>
</dbReference>